<feature type="compositionally biased region" description="Pro residues" evidence="1">
    <location>
        <begin position="155"/>
        <end position="171"/>
    </location>
</feature>
<dbReference type="PhylomeDB" id="B4JZY6"/>
<dbReference type="EMBL" id="CH916382">
    <property type="protein sequence ID" value="EDV99494.1"/>
    <property type="molecule type" value="Genomic_DNA"/>
</dbReference>
<feature type="region of interest" description="Disordered" evidence="1">
    <location>
        <begin position="1"/>
        <end position="233"/>
    </location>
</feature>
<feature type="compositionally biased region" description="Polar residues" evidence="1">
    <location>
        <begin position="188"/>
        <end position="198"/>
    </location>
</feature>
<evidence type="ECO:0000313" key="2">
    <source>
        <dbReference type="EMBL" id="EDV99494.1"/>
    </source>
</evidence>
<dbReference type="Proteomes" id="UP000001070">
    <property type="component" value="Unassembled WGS sequence"/>
</dbReference>
<evidence type="ECO:0000313" key="3">
    <source>
        <dbReference type="Proteomes" id="UP000001070"/>
    </source>
</evidence>
<accession>B4JZY6</accession>
<proteinExistence type="predicted"/>
<gene>
    <name evidence="2" type="primary">Dgri\GH23758</name>
    <name evidence="2" type="ORF">Dgri_GH23758</name>
</gene>
<reference evidence="2 3" key="1">
    <citation type="journal article" date="2007" name="Nature">
        <title>Evolution of genes and genomes on the Drosophila phylogeny.</title>
        <authorList>
            <consortium name="Drosophila 12 Genomes Consortium"/>
            <person name="Clark A.G."/>
            <person name="Eisen M.B."/>
            <person name="Smith D.R."/>
            <person name="Bergman C.M."/>
            <person name="Oliver B."/>
            <person name="Markow T.A."/>
            <person name="Kaufman T.C."/>
            <person name="Kellis M."/>
            <person name="Gelbart W."/>
            <person name="Iyer V.N."/>
            <person name="Pollard D.A."/>
            <person name="Sackton T.B."/>
            <person name="Larracuente A.M."/>
            <person name="Singh N.D."/>
            <person name="Abad J.P."/>
            <person name="Abt D.N."/>
            <person name="Adryan B."/>
            <person name="Aguade M."/>
            <person name="Akashi H."/>
            <person name="Anderson W.W."/>
            <person name="Aquadro C.F."/>
            <person name="Ardell D.H."/>
            <person name="Arguello R."/>
            <person name="Artieri C.G."/>
            <person name="Barbash D.A."/>
            <person name="Barker D."/>
            <person name="Barsanti P."/>
            <person name="Batterham P."/>
            <person name="Batzoglou S."/>
            <person name="Begun D."/>
            <person name="Bhutkar A."/>
            <person name="Blanco E."/>
            <person name="Bosak S.A."/>
            <person name="Bradley R.K."/>
            <person name="Brand A.D."/>
            <person name="Brent M.R."/>
            <person name="Brooks A.N."/>
            <person name="Brown R.H."/>
            <person name="Butlin R.K."/>
            <person name="Caggese C."/>
            <person name="Calvi B.R."/>
            <person name="Bernardo de Carvalho A."/>
            <person name="Caspi A."/>
            <person name="Castrezana S."/>
            <person name="Celniker S.E."/>
            <person name="Chang J.L."/>
            <person name="Chapple C."/>
            <person name="Chatterji S."/>
            <person name="Chinwalla A."/>
            <person name="Civetta A."/>
            <person name="Clifton S.W."/>
            <person name="Comeron J.M."/>
            <person name="Costello J.C."/>
            <person name="Coyne J.A."/>
            <person name="Daub J."/>
            <person name="David R.G."/>
            <person name="Delcher A.L."/>
            <person name="Delehaunty K."/>
            <person name="Do C.B."/>
            <person name="Ebling H."/>
            <person name="Edwards K."/>
            <person name="Eickbush T."/>
            <person name="Evans J.D."/>
            <person name="Filipski A."/>
            <person name="Findeiss S."/>
            <person name="Freyhult E."/>
            <person name="Fulton L."/>
            <person name="Fulton R."/>
            <person name="Garcia A.C."/>
            <person name="Gardiner A."/>
            <person name="Garfield D.A."/>
            <person name="Garvin B.E."/>
            <person name="Gibson G."/>
            <person name="Gilbert D."/>
            <person name="Gnerre S."/>
            <person name="Godfrey J."/>
            <person name="Good R."/>
            <person name="Gotea V."/>
            <person name="Gravely B."/>
            <person name="Greenberg A.J."/>
            <person name="Griffiths-Jones S."/>
            <person name="Gross S."/>
            <person name="Guigo R."/>
            <person name="Gustafson E.A."/>
            <person name="Haerty W."/>
            <person name="Hahn M.W."/>
            <person name="Halligan D.L."/>
            <person name="Halpern A.L."/>
            <person name="Halter G.M."/>
            <person name="Han M.V."/>
            <person name="Heger A."/>
            <person name="Hillier L."/>
            <person name="Hinrichs A.S."/>
            <person name="Holmes I."/>
            <person name="Hoskins R.A."/>
            <person name="Hubisz M.J."/>
            <person name="Hultmark D."/>
            <person name="Huntley M.A."/>
            <person name="Jaffe D.B."/>
            <person name="Jagadeeshan S."/>
            <person name="Jeck W.R."/>
            <person name="Johnson J."/>
            <person name="Jones C.D."/>
            <person name="Jordan W.C."/>
            <person name="Karpen G.H."/>
            <person name="Kataoka E."/>
            <person name="Keightley P.D."/>
            <person name="Kheradpour P."/>
            <person name="Kirkness E.F."/>
            <person name="Koerich L.B."/>
            <person name="Kristiansen K."/>
            <person name="Kudrna D."/>
            <person name="Kulathinal R.J."/>
            <person name="Kumar S."/>
            <person name="Kwok R."/>
            <person name="Lander E."/>
            <person name="Langley C.H."/>
            <person name="Lapoint R."/>
            <person name="Lazzaro B.P."/>
            <person name="Lee S.J."/>
            <person name="Levesque L."/>
            <person name="Li R."/>
            <person name="Lin C.F."/>
            <person name="Lin M.F."/>
            <person name="Lindblad-Toh K."/>
            <person name="Llopart A."/>
            <person name="Long M."/>
            <person name="Low L."/>
            <person name="Lozovsky E."/>
            <person name="Lu J."/>
            <person name="Luo M."/>
            <person name="Machado C.A."/>
            <person name="Makalowski W."/>
            <person name="Marzo M."/>
            <person name="Matsuda M."/>
            <person name="Matzkin L."/>
            <person name="McAllister B."/>
            <person name="McBride C.S."/>
            <person name="McKernan B."/>
            <person name="McKernan K."/>
            <person name="Mendez-Lago M."/>
            <person name="Minx P."/>
            <person name="Mollenhauer M.U."/>
            <person name="Montooth K."/>
            <person name="Mount S.M."/>
            <person name="Mu X."/>
            <person name="Myers E."/>
            <person name="Negre B."/>
            <person name="Newfeld S."/>
            <person name="Nielsen R."/>
            <person name="Noor M.A."/>
            <person name="O'Grady P."/>
            <person name="Pachter L."/>
            <person name="Papaceit M."/>
            <person name="Parisi M.J."/>
            <person name="Parisi M."/>
            <person name="Parts L."/>
            <person name="Pedersen J.S."/>
            <person name="Pesole G."/>
            <person name="Phillippy A.M."/>
            <person name="Ponting C.P."/>
            <person name="Pop M."/>
            <person name="Porcelli D."/>
            <person name="Powell J.R."/>
            <person name="Prohaska S."/>
            <person name="Pruitt K."/>
            <person name="Puig M."/>
            <person name="Quesneville H."/>
            <person name="Ram K.R."/>
            <person name="Rand D."/>
            <person name="Rasmussen M.D."/>
            <person name="Reed L.K."/>
            <person name="Reenan R."/>
            <person name="Reily A."/>
            <person name="Remington K.A."/>
            <person name="Rieger T.T."/>
            <person name="Ritchie M.G."/>
            <person name="Robin C."/>
            <person name="Rogers Y.H."/>
            <person name="Rohde C."/>
            <person name="Rozas J."/>
            <person name="Rubenfield M.J."/>
            <person name="Ruiz A."/>
            <person name="Russo S."/>
            <person name="Salzberg S.L."/>
            <person name="Sanchez-Gracia A."/>
            <person name="Saranga D.J."/>
            <person name="Sato H."/>
            <person name="Schaeffer S.W."/>
            <person name="Schatz M.C."/>
            <person name="Schlenke T."/>
            <person name="Schwartz R."/>
            <person name="Segarra C."/>
            <person name="Singh R.S."/>
            <person name="Sirot L."/>
            <person name="Sirota M."/>
            <person name="Sisneros N.B."/>
            <person name="Smith C.D."/>
            <person name="Smith T.F."/>
            <person name="Spieth J."/>
            <person name="Stage D.E."/>
            <person name="Stark A."/>
            <person name="Stephan W."/>
            <person name="Strausberg R.L."/>
            <person name="Strempel S."/>
            <person name="Sturgill D."/>
            <person name="Sutton G."/>
            <person name="Sutton G.G."/>
            <person name="Tao W."/>
            <person name="Teichmann S."/>
            <person name="Tobari Y.N."/>
            <person name="Tomimura Y."/>
            <person name="Tsolas J.M."/>
            <person name="Valente V.L."/>
            <person name="Venter E."/>
            <person name="Venter J.C."/>
            <person name="Vicario S."/>
            <person name="Vieira F.G."/>
            <person name="Vilella A.J."/>
            <person name="Villasante A."/>
            <person name="Walenz B."/>
            <person name="Wang J."/>
            <person name="Wasserman M."/>
            <person name="Watts T."/>
            <person name="Wilson D."/>
            <person name="Wilson R.K."/>
            <person name="Wing R.A."/>
            <person name="Wolfner M.F."/>
            <person name="Wong A."/>
            <person name="Wong G.K."/>
            <person name="Wu C.I."/>
            <person name="Wu G."/>
            <person name="Yamamoto D."/>
            <person name="Yang H.P."/>
            <person name="Yang S.P."/>
            <person name="Yorke J.A."/>
            <person name="Yoshida K."/>
            <person name="Zdobnov E."/>
            <person name="Zhang P."/>
            <person name="Zhang Y."/>
            <person name="Zimin A.V."/>
            <person name="Baldwin J."/>
            <person name="Abdouelleil A."/>
            <person name="Abdulkadir J."/>
            <person name="Abebe A."/>
            <person name="Abera B."/>
            <person name="Abreu J."/>
            <person name="Acer S.C."/>
            <person name="Aftuck L."/>
            <person name="Alexander A."/>
            <person name="An P."/>
            <person name="Anderson E."/>
            <person name="Anderson S."/>
            <person name="Arachi H."/>
            <person name="Azer M."/>
            <person name="Bachantsang P."/>
            <person name="Barry A."/>
            <person name="Bayul T."/>
            <person name="Berlin A."/>
            <person name="Bessette D."/>
            <person name="Bloom T."/>
            <person name="Blye J."/>
            <person name="Boguslavskiy L."/>
            <person name="Bonnet C."/>
            <person name="Boukhgalter B."/>
            <person name="Bourzgui I."/>
            <person name="Brown A."/>
            <person name="Cahill P."/>
            <person name="Channer S."/>
            <person name="Cheshatsang Y."/>
            <person name="Chuda L."/>
            <person name="Citroen M."/>
            <person name="Collymore A."/>
            <person name="Cooke P."/>
            <person name="Costello M."/>
            <person name="D'Aco K."/>
            <person name="Daza R."/>
            <person name="De Haan G."/>
            <person name="DeGray S."/>
            <person name="DeMaso C."/>
            <person name="Dhargay N."/>
            <person name="Dooley K."/>
            <person name="Dooley E."/>
            <person name="Doricent M."/>
            <person name="Dorje P."/>
            <person name="Dorjee K."/>
            <person name="Dupes A."/>
            <person name="Elong R."/>
            <person name="Falk J."/>
            <person name="Farina A."/>
            <person name="Faro S."/>
            <person name="Ferguson D."/>
            <person name="Fisher S."/>
            <person name="Foley C.D."/>
            <person name="Franke A."/>
            <person name="Friedrich D."/>
            <person name="Gadbois L."/>
            <person name="Gearin G."/>
            <person name="Gearin C.R."/>
            <person name="Giannoukos G."/>
            <person name="Goode T."/>
            <person name="Graham J."/>
            <person name="Grandbois E."/>
            <person name="Grewal S."/>
            <person name="Gyaltsen K."/>
            <person name="Hafez N."/>
            <person name="Hagos B."/>
            <person name="Hall J."/>
            <person name="Henson C."/>
            <person name="Hollinger A."/>
            <person name="Honan T."/>
            <person name="Huard M.D."/>
            <person name="Hughes L."/>
            <person name="Hurhula B."/>
            <person name="Husby M.E."/>
            <person name="Kamat A."/>
            <person name="Kanga B."/>
            <person name="Kashin S."/>
            <person name="Khazanovich D."/>
            <person name="Kisner P."/>
            <person name="Lance K."/>
            <person name="Lara M."/>
            <person name="Lee W."/>
            <person name="Lennon N."/>
            <person name="Letendre F."/>
            <person name="LeVine R."/>
            <person name="Lipovsky A."/>
            <person name="Liu X."/>
            <person name="Liu J."/>
            <person name="Liu S."/>
            <person name="Lokyitsang T."/>
            <person name="Lokyitsang Y."/>
            <person name="Lubonja R."/>
            <person name="Lui A."/>
            <person name="MacDonald P."/>
            <person name="Magnisalis V."/>
            <person name="Maru K."/>
            <person name="Matthews C."/>
            <person name="McCusker W."/>
            <person name="McDonough S."/>
            <person name="Mehta T."/>
            <person name="Meldrim J."/>
            <person name="Meneus L."/>
            <person name="Mihai O."/>
            <person name="Mihalev A."/>
            <person name="Mihova T."/>
            <person name="Mittelman R."/>
            <person name="Mlenga V."/>
            <person name="Montmayeur A."/>
            <person name="Mulrain L."/>
            <person name="Navidi A."/>
            <person name="Naylor J."/>
            <person name="Negash T."/>
            <person name="Nguyen T."/>
            <person name="Nguyen N."/>
            <person name="Nicol R."/>
            <person name="Norbu C."/>
            <person name="Norbu N."/>
            <person name="Novod N."/>
            <person name="O'Neill B."/>
            <person name="Osman S."/>
            <person name="Markiewicz E."/>
            <person name="Oyono O.L."/>
            <person name="Patti C."/>
            <person name="Phunkhang P."/>
            <person name="Pierre F."/>
            <person name="Priest M."/>
            <person name="Raghuraman S."/>
            <person name="Rege F."/>
            <person name="Reyes R."/>
            <person name="Rise C."/>
            <person name="Rogov P."/>
            <person name="Ross K."/>
            <person name="Ryan E."/>
            <person name="Settipalli S."/>
            <person name="Shea T."/>
            <person name="Sherpa N."/>
            <person name="Shi L."/>
            <person name="Shih D."/>
            <person name="Sparrow T."/>
            <person name="Spaulding J."/>
            <person name="Stalker J."/>
            <person name="Stange-Thomann N."/>
            <person name="Stavropoulos S."/>
            <person name="Stone C."/>
            <person name="Strader C."/>
            <person name="Tesfaye S."/>
            <person name="Thomson T."/>
            <person name="Thoulutsang Y."/>
            <person name="Thoulutsang D."/>
            <person name="Topham K."/>
            <person name="Topping I."/>
            <person name="Tsamla T."/>
            <person name="Vassiliev H."/>
            <person name="Vo A."/>
            <person name="Wangchuk T."/>
            <person name="Wangdi T."/>
            <person name="Weiand M."/>
            <person name="Wilkinson J."/>
            <person name="Wilson A."/>
            <person name="Yadav S."/>
            <person name="Young G."/>
            <person name="Yu Q."/>
            <person name="Zembek L."/>
            <person name="Zhong D."/>
            <person name="Zimmer A."/>
            <person name="Zwirko Z."/>
            <person name="Jaffe D.B."/>
            <person name="Alvarez P."/>
            <person name="Brockman W."/>
            <person name="Butler J."/>
            <person name="Chin C."/>
            <person name="Gnerre S."/>
            <person name="Grabherr M."/>
            <person name="Kleber M."/>
            <person name="Mauceli E."/>
            <person name="MacCallum I."/>
        </authorList>
    </citation>
    <scope>NUCLEOTIDE SEQUENCE [LARGE SCALE GENOMIC DNA]</scope>
    <source>
        <strain evidence="3">Tucson 15287-2541.00</strain>
    </source>
</reference>
<organism evidence="3">
    <name type="scientific">Drosophila grimshawi</name>
    <name type="common">Hawaiian fruit fly</name>
    <name type="synonym">Idiomyia grimshawi</name>
    <dbReference type="NCBI Taxonomy" id="7222"/>
    <lineage>
        <taxon>Eukaryota</taxon>
        <taxon>Metazoa</taxon>
        <taxon>Ecdysozoa</taxon>
        <taxon>Arthropoda</taxon>
        <taxon>Hexapoda</taxon>
        <taxon>Insecta</taxon>
        <taxon>Pterygota</taxon>
        <taxon>Neoptera</taxon>
        <taxon>Endopterygota</taxon>
        <taxon>Diptera</taxon>
        <taxon>Brachycera</taxon>
        <taxon>Muscomorpha</taxon>
        <taxon>Ephydroidea</taxon>
        <taxon>Drosophilidae</taxon>
        <taxon>Drosophila</taxon>
        <taxon>Hawaiian Drosophila</taxon>
    </lineage>
</organism>
<feature type="compositionally biased region" description="Acidic residues" evidence="1">
    <location>
        <begin position="43"/>
        <end position="52"/>
    </location>
</feature>
<sequence length="257" mass="28881">MDSVNPEWLRWQYPELPPTPEADTTEAWVAGPRPRIDSWESTDAIEPDETETEGPGTLDGEEPMLISSEDEENTGEERRSSTSPVNPDDEETMPWPPETEVIVISDEEEEEEQRDDGGEAQGQGERPQIPPPTVTATYARAFADGRWRHQRQRSPTPPAVRSPPPPPPEWRPPFLRQASCPESGPRPTRTTLQRQSSAPEGEAGWQELPPPAWPPGITAMADAQPGPSRRASRIVWQEGHRYRVKTSMRGTRVFRKV</sequence>
<evidence type="ECO:0000256" key="1">
    <source>
        <dbReference type="SAM" id="MobiDB-lite"/>
    </source>
</evidence>
<keyword evidence="3" id="KW-1185">Reference proteome</keyword>
<name>B4JZY6_DROGR</name>
<feature type="compositionally biased region" description="Acidic residues" evidence="1">
    <location>
        <begin position="105"/>
        <end position="114"/>
    </location>
</feature>
<dbReference type="HOGENOM" id="CLU_061646_0_0_1"/>
<dbReference type="InParanoid" id="B4JZY6"/>
<dbReference type="AlphaFoldDB" id="B4JZY6"/>
<protein>
    <submittedName>
        <fullName evidence="2">GH23758</fullName>
    </submittedName>
</protein>
<dbReference type="eggNOG" id="ENOG502TBDN">
    <property type="taxonomic scope" value="Eukaryota"/>
</dbReference>